<name>A0ABQ2KH81_9MICO</name>
<dbReference type="InterPro" id="IPR011611">
    <property type="entry name" value="PfkB_dom"/>
</dbReference>
<evidence type="ECO:0000256" key="4">
    <source>
        <dbReference type="ARBA" id="ARBA00022777"/>
    </source>
</evidence>
<evidence type="ECO:0000256" key="6">
    <source>
        <dbReference type="PIRNR" id="PIRNR000535"/>
    </source>
</evidence>
<evidence type="ECO:0000256" key="1">
    <source>
        <dbReference type="ARBA" id="ARBA00010688"/>
    </source>
</evidence>
<dbReference type="NCBIfam" id="TIGR03168">
    <property type="entry name" value="1-PFK"/>
    <property type="match status" value="1"/>
</dbReference>
<reference evidence="10" key="1">
    <citation type="journal article" date="2019" name="Int. J. Syst. Evol. Microbiol.">
        <title>The Global Catalogue of Microorganisms (GCM) 10K type strain sequencing project: providing services to taxonomists for standard genome sequencing and annotation.</title>
        <authorList>
            <consortium name="The Broad Institute Genomics Platform"/>
            <consortium name="The Broad Institute Genome Sequencing Center for Infectious Disease"/>
            <person name="Wu L."/>
            <person name="Ma J."/>
        </authorList>
    </citation>
    <scope>NUCLEOTIDE SEQUENCE [LARGE SCALE GENOMIC DNA]</scope>
    <source>
        <strain evidence="10">CGMCC 1.6960</strain>
    </source>
</reference>
<organism evidence="9 10">
    <name type="scientific">Agrococcus terreus</name>
    <dbReference type="NCBI Taxonomy" id="574649"/>
    <lineage>
        <taxon>Bacteria</taxon>
        <taxon>Bacillati</taxon>
        <taxon>Actinomycetota</taxon>
        <taxon>Actinomycetes</taxon>
        <taxon>Micrococcales</taxon>
        <taxon>Microbacteriaceae</taxon>
        <taxon>Agrococcus</taxon>
    </lineage>
</organism>
<dbReference type="InterPro" id="IPR002173">
    <property type="entry name" value="Carboh/pur_kinase_PfkB_CS"/>
</dbReference>
<keyword evidence="10" id="KW-1185">Reference proteome</keyword>
<dbReference type="Pfam" id="PF00294">
    <property type="entry name" value="PfkB"/>
    <property type="match status" value="1"/>
</dbReference>
<dbReference type="PANTHER" id="PTHR46566">
    <property type="entry name" value="1-PHOSPHOFRUCTOKINASE-RELATED"/>
    <property type="match status" value="1"/>
</dbReference>
<dbReference type="InterPro" id="IPR029056">
    <property type="entry name" value="Ribokinase-like"/>
</dbReference>
<keyword evidence="2 6" id="KW-0808">Transferase</keyword>
<evidence type="ECO:0000256" key="5">
    <source>
        <dbReference type="ARBA" id="ARBA00022840"/>
    </source>
</evidence>
<gene>
    <name evidence="9" type="ORF">GCM10010968_13450</name>
</gene>
<evidence type="ECO:0000256" key="3">
    <source>
        <dbReference type="ARBA" id="ARBA00022741"/>
    </source>
</evidence>
<comment type="caution">
    <text evidence="9">The sequence shown here is derived from an EMBL/GenBank/DDBJ whole genome shotgun (WGS) entry which is preliminary data.</text>
</comment>
<dbReference type="EMBL" id="BMLM01000001">
    <property type="protein sequence ID" value="GGN83060.1"/>
    <property type="molecule type" value="Genomic_DNA"/>
</dbReference>
<evidence type="ECO:0000259" key="8">
    <source>
        <dbReference type="Pfam" id="PF00294"/>
    </source>
</evidence>
<protein>
    <submittedName>
        <fullName evidence="9">1-phosphofructokinase</fullName>
    </submittedName>
</protein>
<keyword evidence="4" id="KW-0418">Kinase</keyword>
<dbReference type="SUPFAM" id="SSF53613">
    <property type="entry name" value="Ribokinase-like"/>
    <property type="match status" value="1"/>
</dbReference>
<dbReference type="RefSeq" id="WP_188717356.1">
    <property type="nucleotide sequence ID" value="NZ_BAABBD010000002.1"/>
</dbReference>
<accession>A0ABQ2KH81</accession>
<evidence type="ECO:0000313" key="10">
    <source>
        <dbReference type="Proteomes" id="UP000626982"/>
    </source>
</evidence>
<proteinExistence type="inferred from homology"/>
<evidence type="ECO:0000256" key="7">
    <source>
        <dbReference type="SAM" id="MobiDB-lite"/>
    </source>
</evidence>
<dbReference type="Gene3D" id="3.40.1190.20">
    <property type="match status" value="1"/>
</dbReference>
<dbReference type="PROSITE" id="PS00584">
    <property type="entry name" value="PFKB_KINASES_2"/>
    <property type="match status" value="1"/>
</dbReference>
<evidence type="ECO:0000313" key="9">
    <source>
        <dbReference type="EMBL" id="GGN83060.1"/>
    </source>
</evidence>
<keyword evidence="5" id="KW-0067">ATP-binding</keyword>
<comment type="similarity">
    <text evidence="1">Belongs to the carbohydrate kinase PfkB family.</text>
</comment>
<sequence>MIVTLTLNPSIDRTVELGTPLERGAVQRTAAPAVDVAAGKGVNVARVLAAAGVEARAVVMADPDDPFTALLAHDRVDAVAVPVGAPVRTNLALTEPDGTTTKVNEPGAELDDAAVARMLEAVHHAVPGASWFVVAGSLPAGARPTIVVDAIRAARTGEPHLRVAVDTSGAPLAAAVAAGGVDLVKPNDEELEELLGLAHGAIDSPERAADAAAALVGRGVGAVLLTLGGDGAILADAQGAHRASPPPTVVRSTVGAGDASLAGLLIADARGDDAAGLLAQAVAHGSAAAAMPGTGFPTPADADASRVAVSPIPTAAPAAGQSAAPAAVHPAAPAAVHQER</sequence>
<feature type="region of interest" description="Disordered" evidence="7">
    <location>
        <begin position="316"/>
        <end position="340"/>
    </location>
</feature>
<dbReference type="PANTHER" id="PTHR46566:SF5">
    <property type="entry name" value="1-PHOSPHOFRUCTOKINASE"/>
    <property type="match status" value="1"/>
</dbReference>
<keyword evidence="3" id="KW-0547">Nucleotide-binding</keyword>
<dbReference type="PIRSF" id="PIRSF000535">
    <property type="entry name" value="1PFK/6PFK/LacC"/>
    <property type="match status" value="1"/>
</dbReference>
<dbReference type="Proteomes" id="UP000626982">
    <property type="component" value="Unassembled WGS sequence"/>
</dbReference>
<feature type="domain" description="Carbohydrate kinase PfkB" evidence="8">
    <location>
        <begin position="24"/>
        <end position="300"/>
    </location>
</feature>
<evidence type="ECO:0000256" key="2">
    <source>
        <dbReference type="ARBA" id="ARBA00022679"/>
    </source>
</evidence>
<dbReference type="InterPro" id="IPR017583">
    <property type="entry name" value="Tagatose/fructose_Pkinase"/>
</dbReference>